<name>D1PI52_9FIRM</name>
<organism evidence="2 3">
    <name type="scientific">Subdoligranulum variabile DSM 15176</name>
    <dbReference type="NCBI Taxonomy" id="411471"/>
    <lineage>
        <taxon>Bacteria</taxon>
        <taxon>Bacillati</taxon>
        <taxon>Bacillota</taxon>
        <taxon>Clostridia</taxon>
        <taxon>Eubacteriales</taxon>
        <taxon>Oscillospiraceae</taxon>
        <taxon>Subdoligranulum</taxon>
    </lineage>
</organism>
<reference evidence="2" key="1">
    <citation type="submission" date="2009-12" db="EMBL/GenBank/DDBJ databases">
        <authorList>
            <person name="Weinstock G."/>
            <person name="Sodergren E."/>
            <person name="Clifton S."/>
            <person name="Fulton L."/>
            <person name="Fulton B."/>
            <person name="Courtney L."/>
            <person name="Fronick C."/>
            <person name="Harrison M."/>
            <person name="Strong C."/>
            <person name="Farmer C."/>
            <person name="Delahaunty K."/>
            <person name="Markovic C."/>
            <person name="Hall O."/>
            <person name="Minx P."/>
            <person name="Tomlinson C."/>
            <person name="Mitreva M."/>
            <person name="Nelson J."/>
            <person name="Hou S."/>
            <person name="Wollam A."/>
            <person name="Pepin K.H."/>
            <person name="Johnson M."/>
            <person name="Bhonagiri V."/>
            <person name="Nash W.E."/>
            <person name="Warren W."/>
            <person name="Chinwalla A."/>
            <person name="Mardis E.R."/>
            <person name="Wilson R.K."/>
        </authorList>
    </citation>
    <scope>NUCLEOTIDE SEQUENCE [LARGE SCALE GENOMIC DNA]</scope>
    <source>
        <strain evidence="2">DSM 15176</strain>
    </source>
</reference>
<protein>
    <submittedName>
        <fullName evidence="2">Transcriptional regulator, MarR family</fullName>
    </submittedName>
</protein>
<dbReference type="Proteomes" id="UP000003438">
    <property type="component" value="Unassembled WGS sequence"/>
</dbReference>
<dbReference type="SUPFAM" id="SSF46785">
    <property type="entry name" value="Winged helix' DNA-binding domain"/>
    <property type="match status" value="1"/>
</dbReference>
<dbReference type="STRING" id="411471.SUBVAR_04017"/>
<proteinExistence type="predicted"/>
<dbReference type="Gene3D" id="1.10.10.10">
    <property type="entry name" value="Winged helix-like DNA-binding domain superfamily/Winged helix DNA-binding domain"/>
    <property type="match status" value="1"/>
</dbReference>
<keyword evidence="3" id="KW-1185">Reference proteome</keyword>
<comment type="caution">
    <text evidence="2">The sequence shown here is derived from an EMBL/GenBank/DDBJ whole genome shotgun (WGS) entry which is preliminary data.</text>
</comment>
<dbReference type="SMART" id="SM00347">
    <property type="entry name" value="HTH_MARR"/>
    <property type="match status" value="1"/>
</dbReference>
<dbReference type="RefSeq" id="WP_007045464.1">
    <property type="nucleotide sequence ID" value="NZ_GG704769.1"/>
</dbReference>
<evidence type="ECO:0000259" key="1">
    <source>
        <dbReference type="SMART" id="SM00347"/>
    </source>
</evidence>
<dbReference type="eggNOG" id="COG1846">
    <property type="taxonomic scope" value="Bacteria"/>
</dbReference>
<dbReference type="GO" id="GO:0003700">
    <property type="term" value="F:DNA-binding transcription factor activity"/>
    <property type="evidence" value="ECO:0007669"/>
    <property type="project" value="InterPro"/>
</dbReference>
<feature type="domain" description="HTH marR-type" evidence="1">
    <location>
        <begin position="25"/>
        <end position="124"/>
    </location>
</feature>
<accession>D1PI52</accession>
<evidence type="ECO:0000313" key="3">
    <source>
        <dbReference type="Proteomes" id="UP000003438"/>
    </source>
</evidence>
<gene>
    <name evidence="2" type="ORF">SUBVAR_04017</name>
</gene>
<dbReference type="InterPro" id="IPR000835">
    <property type="entry name" value="HTH_MarR-typ"/>
</dbReference>
<evidence type="ECO:0000313" key="2">
    <source>
        <dbReference type="EMBL" id="EFB77632.1"/>
    </source>
</evidence>
<dbReference type="HOGENOM" id="CLU_083287_30_0_9"/>
<dbReference type="OrthoDB" id="3231996at2"/>
<dbReference type="AlphaFoldDB" id="D1PI52"/>
<dbReference type="InterPro" id="IPR036388">
    <property type="entry name" value="WH-like_DNA-bd_sf"/>
</dbReference>
<sequence length="150" mass="16426">MQGKTRASLNRFNYLLGETEALYHEMAHALGVSDSAMKILYAVCDAGEPCPLQEVRRRSGLTKQTVNSALRKLEGEGVLFLETSGSRGKQVRLTEAGRALAERTALPVIAMENDVFGAWSAEDVQRYLALTERFLNDMRQRAAAPGGPLA</sequence>
<dbReference type="EMBL" id="ACBY02000003">
    <property type="protein sequence ID" value="EFB77632.1"/>
    <property type="molecule type" value="Genomic_DNA"/>
</dbReference>
<dbReference type="Pfam" id="PF12802">
    <property type="entry name" value="MarR_2"/>
    <property type="match status" value="1"/>
</dbReference>
<dbReference type="InterPro" id="IPR036390">
    <property type="entry name" value="WH_DNA-bd_sf"/>
</dbReference>